<evidence type="ECO:0000313" key="1">
    <source>
        <dbReference type="EMBL" id="GGC95046.1"/>
    </source>
</evidence>
<organism evidence="1 2">
    <name type="scientific">Tersicoccus solisilvae</name>
    <dbReference type="NCBI Taxonomy" id="1882339"/>
    <lineage>
        <taxon>Bacteria</taxon>
        <taxon>Bacillati</taxon>
        <taxon>Actinomycetota</taxon>
        <taxon>Actinomycetes</taxon>
        <taxon>Micrococcales</taxon>
        <taxon>Micrococcaceae</taxon>
        <taxon>Tersicoccus</taxon>
    </lineage>
</organism>
<keyword evidence="2" id="KW-1185">Reference proteome</keyword>
<accession>A0ABQ1PDF8</accession>
<dbReference type="Proteomes" id="UP000597761">
    <property type="component" value="Unassembled WGS sequence"/>
</dbReference>
<evidence type="ECO:0000313" key="2">
    <source>
        <dbReference type="Proteomes" id="UP000597761"/>
    </source>
</evidence>
<reference evidence="2" key="1">
    <citation type="journal article" date="2019" name="Int. J. Syst. Evol. Microbiol.">
        <title>The Global Catalogue of Microorganisms (GCM) 10K type strain sequencing project: providing services to taxonomists for standard genome sequencing and annotation.</title>
        <authorList>
            <consortium name="The Broad Institute Genomics Platform"/>
            <consortium name="The Broad Institute Genome Sequencing Center for Infectious Disease"/>
            <person name="Wu L."/>
            <person name="Ma J."/>
        </authorList>
    </citation>
    <scope>NUCLEOTIDE SEQUENCE [LARGE SCALE GENOMIC DNA]</scope>
    <source>
        <strain evidence="2">CGMCC 1.15480</strain>
    </source>
</reference>
<dbReference type="Gene3D" id="3.40.50.1820">
    <property type="entry name" value="alpha/beta hydrolase"/>
    <property type="match status" value="1"/>
</dbReference>
<dbReference type="InterPro" id="IPR029058">
    <property type="entry name" value="AB_hydrolase_fold"/>
</dbReference>
<dbReference type="SUPFAM" id="SSF53474">
    <property type="entry name" value="alpha/beta-Hydrolases"/>
    <property type="match status" value="1"/>
</dbReference>
<evidence type="ECO:0008006" key="3">
    <source>
        <dbReference type="Google" id="ProtNLM"/>
    </source>
</evidence>
<proteinExistence type="predicted"/>
<dbReference type="EMBL" id="BMJI01000015">
    <property type="protein sequence ID" value="GGC95046.1"/>
    <property type="molecule type" value="Genomic_DNA"/>
</dbReference>
<protein>
    <recommendedName>
        <fullName evidence="3">AB hydrolase-1 domain-containing protein</fullName>
    </recommendedName>
</protein>
<gene>
    <name evidence="1" type="ORF">GCM10011512_22600</name>
</gene>
<name>A0ABQ1PDF8_9MICC</name>
<comment type="caution">
    <text evidence="1">The sequence shown here is derived from an EMBL/GenBank/DDBJ whole genome shotgun (WGS) entry which is preliminary data.</text>
</comment>
<sequence>MPSPPGRYLLLEAADRAGTVPGPSVADAKVVDMKRVVFVHGSDGAGAAAWPEQHLLAGRWDCLFLRRSGHEVAGQVREPDVDVDAASILSHLAAAGGGHLVAHDVGAVSALLAAVRRPDLVRSLTLFEPAAFALTRDLSVTAAHLTAAQPAIPPVPAALVDRDTRPDLGIVPGVPTLVVTGGWEPLYEEVAGFLASTGARHVVAGRDHRPQDDAEGHAVLTAFLTGTARAAA</sequence>